<keyword evidence="5" id="KW-1185">Reference proteome</keyword>
<dbReference type="GO" id="GO:0055088">
    <property type="term" value="P:lipid homeostasis"/>
    <property type="evidence" value="ECO:0007669"/>
    <property type="project" value="TreeGrafter"/>
</dbReference>
<dbReference type="InParanoid" id="A0A2V0NT09"/>
<proteinExistence type="predicted"/>
<gene>
    <name evidence="4" type="ORF">Rsub_03072</name>
</gene>
<name>A0A2V0NT09_9CHLO</name>
<dbReference type="SUPFAM" id="SSF52151">
    <property type="entry name" value="FabD/lysophospholipase-like"/>
    <property type="match status" value="1"/>
</dbReference>
<feature type="signal peptide" evidence="2">
    <location>
        <begin position="1"/>
        <end position="31"/>
    </location>
</feature>
<dbReference type="GO" id="GO:0004806">
    <property type="term" value="F:triacylglycerol lipase activity"/>
    <property type="evidence" value="ECO:0007669"/>
    <property type="project" value="TreeGrafter"/>
</dbReference>
<dbReference type="Proteomes" id="UP000247498">
    <property type="component" value="Unassembled WGS sequence"/>
</dbReference>
<dbReference type="InterPro" id="IPR016035">
    <property type="entry name" value="Acyl_Trfase/lysoPLipase"/>
</dbReference>
<evidence type="ECO:0000256" key="1">
    <source>
        <dbReference type="SAM" id="MobiDB-lite"/>
    </source>
</evidence>
<evidence type="ECO:0000259" key="3">
    <source>
        <dbReference type="Pfam" id="PF07059"/>
    </source>
</evidence>
<feature type="region of interest" description="Disordered" evidence="1">
    <location>
        <begin position="638"/>
        <end position="674"/>
    </location>
</feature>
<feature type="region of interest" description="Disordered" evidence="1">
    <location>
        <begin position="200"/>
        <end position="227"/>
    </location>
</feature>
<evidence type="ECO:0000313" key="4">
    <source>
        <dbReference type="EMBL" id="GBF90771.1"/>
    </source>
</evidence>
<sequence length="674" mass="70920">MARTCRPACAPRGGLLVLFLLVSFAARGSDAHAYVHPKSKFPLQRVSVLSQTAVTLKPNVSVLQEDGQPVAVRVEDVQGALPRDVVAMYAPPTADPQRTVPLAWVNIQSANPDYATTGAGTVVFSVANFRADVVFRVVRNGTTLPDESIAVEGVSQPVRDAVEQGRFAIHPGVMRAPSLAEPAAGEPDLQRSATLLMRRAAQQASSATAAGGPKPKPTRLMSTRQGSVQSSVGAAAAAASAIPEEAAAAAVAAADGAGAQPPCGLDSSYYEELHTPGHDAPFRVRGPNYLQDGQKVVAGVPVFDLVGVEIFETDGPVQHVSRYLAPVRSSPRPFLFVYNLIVPGPPTLSLVFIYATDTHPDALQTPPEDPDEGDWTPFDWWGVLLPRLAHQSEKVKLLLSWPGAGVLVFWQLGALHELQRTHDLSGVPMLGSSSGALVTALAKGGACAQAAAAHGEALLQEFGVPRRAMGLIGILGRLTRRWLCDALPEHAADGCTGGAATLLVTTLPLLRTRPVNTFASRDDLISCVMASSHVPLVVDPRPFVFARWRPVIDGGIWWLLRRSTAEYTPAFAERSLLVTPFHDPRVLKELHLFRRMRPTDFGVPAELFELGREYARQLASGQGAEALAHVARPLPQGGASGGGGAAAASPSSAPQPVLLPGGGGAAGAAGVALP</sequence>
<accession>A0A2V0NT09</accession>
<dbReference type="Pfam" id="PF07059">
    <property type="entry name" value="EDR2_C"/>
    <property type="match status" value="1"/>
</dbReference>
<dbReference type="GO" id="GO:0005811">
    <property type="term" value="C:lipid droplet"/>
    <property type="evidence" value="ECO:0007669"/>
    <property type="project" value="TreeGrafter"/>
</dbReference>
<feature type="compositionally biased region" description="Low complexity" evidence="1">
    <location>
        <begin position="200"/>
        <end position="210"/>
    </location>
</feature>
<dbReference type="EMBL" id="BDRX01000019">
    <property type="protein sequence ID" value="GBF90771.1"/>
    <property type="molecule type" value="Genomic_DNA"/>
</dbReference>
<reference evidence="4 5" key="1">
    <citation type="journal article" date="2018" name="Sci. Rep.">
        <title>Raphidocelis subcapitata (=Pseudokirchneriella subcapitata) provides an insight into genome evolution and environmental adaptations in the Sphaeropleales.</title>
        <authorList>
            <person name="Suzuki S."/>
            <person name="Yamaguchi H."/>
            <person name="Nakajima N."/>
            <person name="Kawachi M."/>
        </authorList>
    </citation>
    <scope>NUCLEOTIDE SEQUENCE [LARGE SCALE GENOMIC DNA]</scope>
    <source>
        <strain evidence="4 5">NIES-35</strain>
    </source>
</reference>
<comment type="caution">
    <text evidence="4">The sequence shown here is derived from an EMBL/GenBank/DDBJ whole genome shotgun (WGS) entry which is preliminary data.</text>
</comment>
<feature type="chain" id="PRO_5015966234" description="Protein ENHANCED DISEASE RESISTANCE 2 C-terminal domain-containing protein" evidence="2">
    <location>
        <begin position="32"/>
        <end position="674"/>
    </location>
</feature>
<dbReference type="AlphaFoldDB" id="A0A2V0NT09"/>
<dbReference type="PANTHER" id="PTHR12406">
    <property type="entry name" value="CALCIUM-INDEPENDENT PHOSPHOLIPASE A2 IPLA2 -RELATED"/>
    <property type="match status" value="1"/>
</dbReference>
<keyword evidence="2" id="KW-0732">Signal</keyword>
<protein>
    <recommendedName>
        <fullName evidence="3">Protein ENHANCED DISEASE RESISTANCE 2 C-terminal domain-containing protein</fullName>
    </recommendedName>
</protein>
<dbReference type="InterPro" id="IPR009769">
    <property type="entry name" value="EDR2_C"/>
</dbReference>
<dbReference type="GO" id="GO:0005737">
    <property type="term" value="C:cytoplasm"/>
    <property type="evidence" value="ECO:0007669"/>
    <property type="project" value="TreeGrafter"/>
</dbReference>
<evidence type="ECO:0000313" key="5">
    <source>
        <dbReference type="Proteomes" id="UP000247498"/>
    </source>
</evidence>
<dbReference type="GO" id="GO:0016020">
    <property type="term" value="C:membrane"/>
    <property type="evidence" value="ECO:0007669"/>
    <property type="project" value="TreeGrafter"/>
</dbReference>
<dbReference type="OrthoDB" id="197155at2759"/>
<feature type="domain" description="Protein ENHANCED DISEASE RESISTANCE 2 C-terminal" evidence="3">
    <location>
        <begin position="279"/>
        <end position="359"/>
    </location>
</feature>
<feature type="compositionally biased region" description="Low complexity" evidence="1">
    <location>
        <begin position="646"/>
        <end position="659"/>
    </location>
</feature>
<dbReference type="PANTHER" id="PTHR12406:SF45">
    <property type="entry name" value="PATATIN"/>
    <property type="match status" value="1"/>
</dbReference>
<organism evidence="4 5">
    <name type="scientific">Raphidocelis subcapitata</name>
    <dbReference type="NCBI Taxonomy" id="307507"/>
    <lineage>
        <taxon>Eukaryota</taxon>
        <taxon>Viridiplantae</taxon>
        <taxon>Chlorophyta</taxon>
        <taxon>core chlorophytes</taxon>
        <taxon>Chlorophyceae</taxon>
        <taxon>CS clade</taxon>
        <taxon>Sphaeropleales</taxon>
        <taxon>Selenastraceae</taxon>
        <taxon>Raphidocelis</taxon>
    </lineage>
</organism>
<dbReference type="InterPro" id="IPR033562">
    <property type="entry name" value="PLPL"/>
</dbReference>
<evidence type="ECO:0000256" key="2">
    <source>
        <dbReference type="SAM" id="SignalP"/>
    </source>
</evidence>
<dbReference type="GO" id="GO:0019433">
    <property type="term" value="P:triglyceride catabolic process"/>
    <property type="evidence" value="ECO:0007669"/>
    <property type="project" value="TreeGrafter"/>
</dbReference>